<accession>A0ABW8GN80</accession>
<gene>
    <name evidence="2" type="ORF">ACIKP9_11325</name>
</gene>
<keyword evidence="1" id="KW-0472">Membrane</keyword>
<proteinExistence type="predicted"/>
<keyword evidence="1" id="KW-1133">Transmembrane helix</keyword>
<dbReference type="Proteomes" id="UP001617669">
    <property type="component" value="Unassembled WGS sequence"/>
</dbReference>
<dbReference type="InterPro" id="IPR021125">
    <property type="entry name" value="DUF2127"/>
</dbReference>
<feature type="transmembrane region" description="Helical" evidence="1">
    <location>
        <begin position="56"/>
        <end position="81"/>
    </location>
</feature>
<dbReference type="EMBL" id="JBIWXY010000002">
    <property type="protein sequence ID" value="MFJ5446821.1"/>
    <property type="molecule type" value="Genomic_DNA"/>
</dbReference>
<comment type="caution">
    <text evidence="2">The sequence shown here is derived from an EMBL/GenBank/DDBJ whole genome shotgun (WGS) entry which is preliminary data.</text>
</comment>
<feature type="transmembrane region" description="Helical" evidence="1">
    <location>
        <begin position="88"/>
        <end position="108"/>
    </location>
</feature>
<feature type="transmembrane region" description="Helical" evidence="1">
    <location>
        <begin position="120"/>
        <end position="139"/>
    </location>
</feature>
<dbReference type="Pfam" id="PF09900">
    <property type="entry name" value="DUF2127"/>
    <property type="match status" value="1"/>
</dbReference>
<organism evidence="2 3">
    <name type="scientific">Methylobacillus methanolivorans</name>
    <dbReference type="NCBI Taxonomy" id="1848927"/>
    <lineage>
        <taxon>Bacteria</taxon>
        <taxon>Pseudomonadati</taxon>
        <taxon>Pseudomonadota</taxon>
        <taxon>Betaproteobacteria</taxon>
        <taxon>Nitrosomonadales</taxon>
        <taxon>Methylophilaceae</taxon>
        <taxon>Methylobacillus</taxon>
    </lineage>
</organism>
<keyword evidence="3" id="KW-1185">Reference proteome</keyword>
<reference evidence="2 3" key="1">
    <citation type="submission" date="2024-11" db="EMBL/GenBank/DDBJ databases">
        <authorList>
            <person name="Kaparullina E.N."/>
            <person name="Delegan Y.A."/>
            <person name="Doronina N.V."/>
        </authorList>
    </citation>
    <scope>NUCLEOTIDE SEQUENCE [LARGE SCALE GENOMIC DNA]</scope>
    <source>
        <strain evidence="2 3">7sh_L</strain>
    </source>
</reference>
<evidence type="ECO:0000313" key="3">
    <source>
        <dbReference type="Proteomes" id="UP001617669"/>
    </source>
</evidence>
<keyword evidence="1" id="KW-0812">Transmembrane</keyword>
<protein>
    <submittedName>
        <fullName evidence="2">DUF2127 domain-containing protein</fullName>
    </submittedName>
</protein>
<evidence type="ECO:0000256" key="1">
    <source>
        <dbReference type="SAM" id="Phobius"/>
    </source>
</evidence>
<name>A0ABW8GN80_9PROT</name>
<dbReference type="RefSeq" id="WP_400882829.1">
    <property type="nucleotide sequence ID" value="NZ_JBIWXY010000002.1"/>
</dbReference>
<evidence type="ECO:0000313" key="2">
    <source>
        <dbReference type="EMBL" id="MFJ5446821.1"/>
    </source>
</evidence>
<sequence>MNASLRSIALLEASKGVLVLGASLALFRYINADWQAYAEALIRHLHLNPANETPRILLHWVANITEPRLMTLAFGAMFYAAIRLLEAYGLWLGRHWAIILGMASAGLYLPFEILALLKHFSWLGCGVFATNVLIVIILWRHHR</sequence>